<dbReference type="PANTHER" id="PTHR48111:SF1">
    <property type="entry name" value="TWO-COMPONENT RESPONSE REGULATOR ORR33"/>
    <property type="match status" value="1"/>
</dbReference>
<dbReference type="GO" id="GO:0006355">
    <property type="term" value="P:regulation of DNA-templated transcription"/>
    <property type="evidence" value="ECO:0007669"/>
    <property type="project" value="InterPro"/>
</dbReference>
<dbReference type="PANTHER" id="PTHR48111">
    <property type="entry name" value="REGULATOR OF RPOS"/>
    <property type="match status" value="1"/>
</dbReference>
<dbReference type="SMART" id="SM00448">
    <property type="entry name" value="REC"/>
    <property type="match status" value="1"/>
</dbReference>
<dbReference type="CDD" id="cd00383">
    <property type="entry name" value="trans_reg_C"/>
    <property type="match status" value="1"/>
</dbReference>
<dbReference type="GO" id="GO:0032993">
    <property type="term" value="C:protein-DNA complex"/>
    <property type="evidence" value="ECO:0007669"/>
    <property type="project" value="TreeGrafter"/>
</dbReference>
<dbReference type="PROSITE" id="PS51755">
    <property type="entry name" value="OMPR_PHOB"/>
    <property type="match status" value="1"/>
</dbReference>
<dbReference type="SUPFAM" id="SSF52172">
    <property type="entry name" value="CheY-like"/>
    <property type="match status" value="1"/>
</dbReference>
<feature type="domain" description="Response regulatory" evidence="8">
    <location>
        <begin position="3"/>
        <end position="117"/>
    </location>
</feature>
<dbReference type="InterPro" id="IPR001867">
    <property type="entry name" value="OmpR/PhoB-type_DNA-bd"/>
</dbReference>
<evidence type="ECO:0000313" key="10">
    <source>
        <dbReference type="EMBL" id="TLG72729.1"/>
    </source>
</evidence>
<evidence type="ECO:0000256" key="5">
    <source>
        <dbReference type="ARBA" id="ARBA00023163"/>
    </source>
</evidence>
<evidence type="ECO:0000259" key="9">
    <source>
        <dbReference type="PROSITE" id="PS51755"/>
    </source>
</evidence>
<dbReference type="Gene3D" id="1.10.10.10">
    <property type="entry name" value="Winged helix-like DNA-binding domain superfamily/Winged helix DNA-binding domain"/>
    <property type="match status" value="1"/>
</dbReference>
<evidence type="ECO:0000256" key="1">
    <source>
        <dbReference type="ARBA" id="ARBA00022553"/>
    </source>
</evidence>
<dbReference type="InterPro" id="IPR001789">
    <property type="entry name" value="Sig_transdc_resp-reg_receiver"/>
</dbReference>
<gene>
    <name evidence="10" type="ORF">FEZ08_08485</name>
</gene>
<dbReference type="GO" id="GO:0000156">
    <property type="term" value="F:phosphorelay response regulator activity"/>
    <property type="evidence" value="ECO:0007669"/>
    <property type="project" value="TreeGrafter"/>
</dbReference>
<proteinExistence type="predicted"/>
<evidence type="ECO:0000256" key="3">
    <source>
        <dbReference type="ARBA" id="ARBA00023015"/>
    </source>
</evidence>
<evidence type="ECO:0000256" key="4">
    <source>
        <dbReference type="ARBA" id="ARBA00023125"/>
    </source>
</evidence>
<dbReference type="CDD" id="cd00156">
    <property type="entry name" value="REC"/>
    <property type="match status" value="1"/>
</dbReference>
<dbReference type="InterPro" id="IPR011006">
    <property type="entry name" value="CheY-like_superfamily"/>
</dbReference>
<dbReference type="GO" id="GO:0000976">
    <property type="term" value="F:transcription cis-regulatory region binding"/>
    <property type="evidence" value="ECO:0007669"/>
    <property type="project" value="TreeGrafter"/>
</dbReference>
<dbReference type="Proteomes" id="UP000306912">
    <property type="component" value="Unassembled WGS sequence"/>
</dbReference>
<comment type="caution">
    <text evidence="10">The sequence shown here is derived from an EMBL/GenBank/DDBJ whole genome shotgun (WGS) entry which is preliminary data.</text>
</comment>
<reference evidence="10 11" key="1">
    <citation type="submission" date="2019-05" db="EMBL/GenBank/DDBJ databases">
        <title>Culicoidintestinum kansasii gen. nov., sp. nov. from the gastrointestinal tract of the biting midge, Culicoides sonorensis.</title>
        <authorList>
            <person name="Neupane S."/>
            <person name="Ghosh A."/>
            <person name="Gunther S."/>
            <person name="Martin K."/>
            <person name="Zurek L."/>
        </authorList>
    </citation>
    <scope>NUCLEOTIDE SEQUENCE [LARGE SCALE GENOMIC DNA]</scope>
    <source>
        <strain evidence="10 11">CS-1</strain>
    </source>
</reference>
<keyword evidence="11" id="KW-1185">Reference proteome</keyword>
<keyword evidence="2" id="KW-0902">Two-component regulatory system</keyword>
<dbReference type="InParanoid" id="A0A5R8QAP6"/>
<evidence type="ECO:0000256" key="2">
    <source>
        <dbReference type="ARBA" id="ARBA00023012"/>
    </source>
</evidence>
<keyword evidence="5" id="KW-0804">Transcription</keyword>
<keyword evidence="1 6" id="KW-0597">Phosphoprotein</keyword>
<dbReference type="RefSeq" id="WP_138191353.1">
    <property type="nucleotide sequence ID" value="NZ_VBWP01000007.1"/>
</dbReference>
<feature type="domain" description="OmpR/PhoB-type" evidence="9">
    <location>
        <begin position="130"/>
        <end position="227"/>
    </location>
</feature>
<feature type="DNA-binding region" description="OmpR/PhoB-type" evidence="7">
    <location>
        <begin position="130"/>
        <end position="227"/>
    </location>
</feature>
<dbReference type="Pfam" id="PF00072">
    <property type="entry name" value="Response_reg"/>
    <property type="match status" value="1"/>
</dbReference>
<dbReference type="PROSITE" id="PS50110">
    <property type="entry name" value="RESPONSE_REGULATORY"/>
    <property type="match status" value="1"/>
</dbReference>
<keyword evidence="3" id="KW-0805">Transcription regulation</keyword>
<dbReference type="OrthoDB" id="9790442at2"/>
<feature type="modified residue" description="4-aspartylphosphate" evidence="6">
    <location>
        <position position="52"/>
    </location>
</feature>
<evidence type="ECO:0000259" key="8">
    <source>
        <dbReference type="PROSITE" id="PS50110"/>
    </source>
</evidence>
<name>A0A5R8QAP6_9FIRM</name>
<dbReference type="EMBL" id="VBWP01000007">
    <property type="protein sequence ID" value="TLG72729.1"/>
    <property type="molecule type" value="Genomic_DNA"/>
</dbReference>
<dbReference type="SUPFAM" id="SSF46894">
    <property type="entry name" value="C-terminal effector domain of the bipartite response regulators"/>
    <property type="match status" value="1"/>
</dbReference>
<dbReference type="SMART" id="SM00862">
    <property type="entry name" value="Trans_reg_C"/>
    <property type="match status" value="1"/>
</dbReference>
<evidence type="ECO:0000256" key="6">
    <source>
        <dbReference type="PROSITE-ProRule" id="PRU00169"/>
    </source>
</evidence>
<dbReference type="InterPro" id="IPR036388">
    <property type="entry name" value="WH-like_DNA-bd_sf"/>
</dbReference>
<keyword evidence="4 7" id="KW-0238">DNA-binding</keyword>
<dbReference type="AlphaFoldDB" id="A0A5R8QAP6"/>
<organism evidence="10 11">
    <name type="scientific">Culicoidibacter larvae</name>
    <dbReference type="NCBI Taxonomy" id="2579976"/>
    <lineage>
        <taxon>Bacteria</taxon>
        <taxon>Bacillati</taxon>
        <taxon>Bacillota</taxon>
        <taxon>Culicoidibacteria</taxon>
        <taxon>Culicoidibacterales</taxon>
        <taxon>Culicoidibacteraceae</taxon>
        <taxon>Culicoidibacter</taxon>
    </lineage>
</organism>
<protein>
    <submittedName>
        <fullName evidence="10">Response regulator transcription factor</fullName>
    </submittedName>
</protein>
<dbReference type="Pfam" id="PF00486">
    <property type="entry name" value="Trans_reg_C"/>
    <property type="match status" value="1"/>
</dbReference>
<evidence type="ECO:0000256" key="7">
    <source>
        <dbReference type="PROSITE-ProRule" id="PRU01091"/>
    </source>
</evidence>
<dbReference type="Gene3D" id="3.40.50.2300">
    <property type="match status" value="1"/>
</dbReference>
<evidence type="ECO:0000313" key="11">
    <source>
        <dbReference type="Proteomes" id="UP000306912"/>
    </source>
</evidence>
<sequence>MTKILFVEDDMQYRQQIQEVLVQAGYEVRATESPIEALDLFQDESYDLVITDYMMPAMSGVQLMRYLKRIDTKVKTIILTGIDSADVEISALDNSVDQYLHKGVREDVLVKYVERVLKDPIKLFAAEEDAGILKSMRENITIHLNNYEVFKDGVKVDVTFKEYQLLVYFIKHMGQVLERDKIIDDIWSDSKDEITSRVVDTQVKLLRKKLRLNAVQSIRNVGYRWNE</sequence>
<dbReference type="GO" id="GO:0005829">
    <property type="term" value="C:cytosol"/>
    <property type="evidence" value="ECO:0007669"/>
    <property type="project" value="TreeGrafter"/>
</dbReference>
<dbReference type="InterPro" id="IPR039420">
    <property type="entry name" value="WalR-like"/>
</dbReference>
<accession>A0A5R8QAP6</accession>
<dbReference type="InterPro" id="IPR016032">
    <property type="entry name" value="Sig_transdc_resp-reg_C-effctor"/>
</dbReference>